<evidence type="ECO:0000256" key="5">
    <source>
        <dbReference type="SAM" id="Coils"/>
    </source>
</evidence>
<gene>
    <name evidence="6" type="ORF">TELCIR_14602</name>
</gene>
<feature type="coiled-coil region" evidence="5">
    <location>
        <begin position="48"/>
        <end position="107"/>
    </location>
</feature>
<keyword evidence="4 5" id="KW-0175">Coiled coil</keyword>
<proteinExistence type="inferred from homology"/>
<organism evidence="6 7">
    <name type="scientific">Teladorsagia circumcincta</name>
    <name type="common">Brown stomach worm</name>
    <name type="synonym">Ostertagia circumcincta</name>
    <dbReference type="NCBI Taxonomy" id="45464"/>
    <lineage>
        <taxon>Eukaryota</taxon>
        <taxon>Metazoa</taxon>
        <taxon>Ecdysozoa</taxon>
        <taxon>Nematoda</taxon>
        <taxon>Chromadorea</taxon>
        <taxon>Rhabditida</taxon>
        <taxon>Rhabditina</taxon>
        <taxon>Rhabditomorpha</taxon>
        <taxon>Strongyloidea</taxon>
        <taxon>Trichostrongylidae</taxon>
        <taxon>Teladorsagia</taxon>
    </lineage>
</organism>
<feature type="non-terminal residue" evidence="6">
    <location>
        <position position="280"/>
    </location>
</feature>
<comment type="subcellular location">
    <subcellularLocation>
        <location evidence="1">Cell junction</location>
        <location evidence="1">Adherens junction</location>
    </subcellularLocation>
</comment>
<dbReference type="Pfam" id="PF10226">
    <property type="entry name" value="CCDC85"/>
    <property type="match status" value="1"/>
</dbReference>
<dbReference type="Proteomes" id="UP000230423">
    <property type="component" value="Unassembled WGS sequence"/>
</dbReference>
<dbReference type="EMBL" id="KZ350529">
    <property type="protein sequence ID" value="PIO63786.1"/>
    <property type="molecule type" value="Genomic_DNA"/>
</dbReference>
<dbReference type="GO" id="GO:0005912">
    <property type="term" value="C:adherens junction"/>
    <property type="evidence" value="ECO:0007669"/>
    <property type="project" value="UniProtKB-SubCell"/>
</dbReference>
<evidence type="ECO:0000256" key="4">
    <source>
        <dbReference type="ARBA" id="ARBA00023054"/>
    </source>
</evidence>
<dbReference type="InterPro" id="IPR019359">
    <property type="entry name" value="CCDC85"/>
</dbReference>
<feature type="coiled-coil region" evidence="5">
    <location>
        <begin position="140"/>
        <end position="167"/>
    </location>
</feature>
<keyword evidence="3" id="KW-0965">Cell junction</keyword>
<keyword evidence="7" id="KW-1185">Reference proteome</keyword>
<dbReference type="PANTHER" id="PTHR13546:SF15">
    <property type="entry name" value="CCDC85"/>
    <property type="match status" value="1"/>
</dbReference>
<evidence type="ECO:0000313" key="6">
    <source>
        <dbReference type="EMBL" id="PIO63786.1"/>
    </source>
</evidence>
<comment type="similarity">
    <text evidence="2">Belongs to the CCDC85 family.</text>
</comment>
<evidence type="ECO:0000256" key="1">
    <source>
        <dbReference type="ARBA" id="ARBA00004536"/>
    </source>
</evidence>
<evidence type="ECO:0000256" key="3">
    <source>
        <dbReference type="ARBA" id="ARBA00022949"/>
    </source>
</evidence>
<sequence length="280" mass="32769">RPSFHYPTVCVQIPPRASASSVSTPPGVVSYAVPYAKPIQYSASQLQYENMKHRCKMLDSENQRLMRLQHELVTDANRRVEMHVNEIRMLKEDNKKLTGANKELRDLCCFLDDDRQKTRRLAKEWQKFGRYTTHVMKQEISVYQQRLREMEGRQTELLNENEELKQLCLYLDEQRQRSLFIVRKTIEKVKISVRKKKKIGNGCGSSERSEDCDETKDLCETPSINQQKENTLRMISQRMGVFSLNQVPSAESIAHTERLVDYIQSLEERIKQLEGASRQN</sequence>
<protein>
    <submittedName>
        <fullName evidence="6">Uncharacterized protein</fullName>
    </submittedName>
</protein>
<evidence type="ECO:0000256" key="2">
    <source>
        <dbReference type="ARBA" id="ARBA00009052"/>
    </source>
</evidence>
<accession>A0A2G9U0J7</accession>
<evidence type="ECO:0000313" key="7">
    <source>
        <dbReference type="Proteomes" id="UP000230423"/>
    </source>
</evidence>
<name>A0A2G9U0J7_TELCI</name>
<reference evidence="6 7" key="1">
    <citation type="submission" date="2015-09" db="EMBL/GenBank/DDBJ databases">
        <title>Draft genome of the parasitic nematode Teladorsagia circumcincta isolate WARC Sus (inbred).</title>
        <authorList>
            <person name="Mitreva M."/>
        </authorList>
    </citation>
    <scope>NUCLEOTIDE SEQUENCE [LARGE SCALE GENOMIC DNA]</scope>
    <source>
        <strain evidence="6 7">S</strain>
    </source>
</reference>
<feature type="non-terminal residue" evidence="6">
    <location>
        <position position="1"/>
    </location>
</feature>
<dbReference type="AlphaFoldDB" id="A0A2G9U0J7"/>
<dbReference type="PANTHER" id="PTHR13546">
    <property type="entry name" value="RE60986P"/>
    <property type="match status" value="1"/>
</dbReference>
<dbReference type="OrthoDB" id="10056395at2759"/>